<dbReference type="AlphaFoldDB" id="A0A101M419"/>
<proteinExistence type="predicted"/>
<keyword evidence="1" id="KW-0496">Mitochondrion</keyword>
<comment type="caution">
    <text evidence="1">The sequence shown here is derived from an EMBL/GenBank/DDBJ whole genome shotgun (WGS) entry which is preliminary data.</text>
</comment>
<gene>
    <name evidence="1" type="ORF">ABT39_MTgene525</name>
</gene>
<accession>A0A101M419</accession>
<name>A0A101M419_PICGL</name>
<organism evidence="1">
    <name type="scientific">Picea glauca</name>
    <name type="common">White spruce</name>
    <name type="synonym">Pinus glauca</name>
    <dbReference type="NCBI Taxonomy" id="3330"/>
    <lineage>
        <taxon>Eukaryota</taxon>
        <taxon>Viridiplantae</taxon>
        <taxon>Streptophyta</taxon>
        <taxon>Embryophyta</taxon>
        <taxon>Tracheophyta</taxon>
        <taxon>Spermatophyta</taxon>
        <taxon>Pinopsida</taxon>
        <taxon>Pinidae</taxon>
        <taxon>Conifers I</taxon>
        <taxon>Pinales</taxon>
        <taxon>Pinaceae</taxon>
        <taxon>Picea</taxon>
    </lineage>
</organism>
<geneLocation type="mitochondrion" evidence="1"/>
<sequence length="68" mass="7910">MEEITPTLENVQHIIGLPATCEPIVLINIQDIDPTERYALVMYMFVYKFICINEAMRTSRDILMSTYP</sequence>
<protein>
    <submittedName>
        <fullName evidence="1">Uncharacterized protein</fullName>
    </submittedName>
</protein>
<evidence type="ECO:0000313" key="1">
    <source>
        <dbReference type="EMBL" id="KUM50681.1"/>
    </source>
</evidence>
<reference evidence="1" key="1">
    <citation type="journal article" date="2015" name="Genome Biol. Evol.">
        <title>Organellar Genomes of White Spruce (Picea glauca): Assembly and Annotation.</title>
        <authorList>
            <person name="Jackman S.D."/>
            <person name="Warren R.L."/>
            <person name="Gibb E.A."/>
            <person name="Vandervalk B.P."/>
            <person name="Mohamadi H."/>
            <person name="Chu J."/>
            <person name="Raymond A."/>
            <person name="Pleasance S."/>
            <person name="Coope R."/>
            <person name="Wildung M.R."/>
            <person name="Ritland C.E."/>
            <person name="Bousquet J."/>
            <person name="Jones S.J."/>
            <person name="Bohlmann J."/>
            <person name="Birol I."/>
        </authorList>
    </citation>
    <scope>NUCLEOTIDE SEQUENCE [LARGE SCALE GENOMIC DNA]</scope>
    <source>
        <tissue evidence="1">Flushing bud</tissue>
    </source>
</reference>
<dbReference type="EMBL" id="LKAM01000001">
    <property type="protein sequence ID" value="KUM50681.1"/>
    <property type="molecule type" value="Genomic_DNA"/>
</dbReference>